<accession>A0A4S8VWW7</accession>
<feature type="region of interest" description="Disordered" evidence="1">
    <location>
        <begin position="121"/>
        <end position="170"/>
    </location>
</feature>
<sequence length="542" mass="61403">MSSTRSSRKRPNDVVDQQEGHKRQKLPVLQSEPASDLLHGVGVSADRLNTKFWSTVSAFIDNGTTLEDNTMRWQHAVKNLYIIGRNQKEEHGTIDGGIAPATLKLLQSTAEAVPYHRKQMAPTTTAAVQEQVEVDEEDPTPTRTRNRRRELLTPPPTPESASKAAVRISPRSPASTWPMIWQRITTTYKDTKWVAGVSNVLTHMFTHNCVDDVVKLAKKLYETRDIVALNNATKTKTQLRHSKDEAQSVAVQYKALWEAMKSSALSKCMILLAYHNLGQTLWDLERQLDQIGDNSGQQQLGDFARLYLENRSQGTRLRDTPETRSTFLAQYYLEVLGYGKLSKFPADEVKTKTRLVKAQRMTANNIKSLIDAFGEGFLILLCGSTWASALDQVSHKTLKPLLEKLAGKEPELRKVAEMAENILKYAADKGLMTEMPKIIIRAQELTTKLRGKCPLTELLGPSETESPSHMQHQCSESMTSPRMPMRMILTTRPTWNFREKSKAKRLTKKLLRFILKKGKRGWQVPLHFPDSKKECFIELHVC</sequence>
<feature type="compositionally biased region" description="Basic and acidic residues" evidence="1">
    <location>
        <begin position="10"/>
        <end position="21"/>
    </location>
</feature>
<reference evidence="2 3" key="1">
    <citation type="submission" date="2018-10" db="EMBL/GenBank/DDBJ databases">
        <title>Fifty Aureobasidium pullulans genomes reveal a recombining polyextremotolerant generalist.</title>
        <authorList>
            <person name="Gostincar C."/>
            <person name="Turk M."/>
            <person name="Zajc J."/>
            <person name="Gunde-Cimerman N."/>
        </authorList>
    </citation>
    <scope>NUCLEOTIDE SEQUENCE [LARGE SCALE GENOMIC DNA]</scope>
    <source>
        <strain evidence="2 3">EXF-11318</strain>
    </source>
</reference>
<dbReference type="Proteomes" id="UP000308014">
    <property type="component" value="Unassembled WGS sequence"/>
</dbReference>
<comment type="caution">
    <text evidence="2">The sequence shown here is derived from an EMBL/GenBank/DDBJ whole genome shotgun (WGS) entry which is preliminary data.</text>
</comment>
<name>A0A4S8VWW7_AURPU</name>
<evidence type="ECO:0000256" key="1">
    <source>
        <dbReference type="SAM" id="MobiDB-lite"/>
    </source>
</evidence>
<dbReference type="EMBL" id="QZAJ01000128">
    <property type="protein sequence ID" value="THW16628.1"/>
    <property type="molecule type" value="Genomic_DNA"/>
</dbReference>
<evidence type="ECO:0000313" key="3">
    <source>
        <dbReference type="Proteomes" id="UP000308014"/>
    </source>
</evidence>
<feature type="compositionally biased region" description="Polar residues" evidence="1">
    <location>
        <begin position="463"/>
        <end position="480"/>
    </location>
</feature>
<evidence type="ECO:0000313" key="2">
    <source>
        <dbReference type="EMBL" id="THW16628.1"/>
    </source>
</evidence>
<feature type="region of interest" description="Disordered" evidence="1">
    <location>
        <begin position="460"/>
        <end position="482"/>
    </location>
</feature>
<proteinExistence type="predicted"/>
<dbReference type="AlphaFoldDB" id="A0A4S8VWW7"/>
<organism evidence="2 3">
    <name type="scientific">Aureobasidium pullulans</name>
    <name type="common">Black yeast</name>
    <name type="synonym">Pullularia pullulans</name>
    <dbReference type="NCBI Taxonomy" id="5580"/>
    <lineage>
        <taxon>Eukaryota</taxon>
        <taxon>Fungi</taxon>
        <taxon>Dikarya</taxon>
        <taxon>Ascomycota</taxon>
        <taxon>Pezizomycotina</taxon>
        <taxon>Dothideomycetes</taxon>
        <taxon>Dothideomycetidae</taxon>
        <taxon>Dothideales</taxon>
        <taxon>Saccotheciaceae</taxon>
        <taxon>Aureobasidium</taxon>
    </lineage>
</organism>
<protein>
    <submittedName>
        <fullName evidence="2">Uncharacterized protein</fullName>
    </submittedName>
</protein>
<gene>
    <name evidence="2" type="ORF">D6D24_04332</name>
</gene>
<feature type="region of interest" description="Disordered" evidence="1">
    <location>
        <begin position="1"/>
        <end position="30"/>
    </location>
</feature>